<protein>
    <submittedName>
        <fullName evidence="1">Uncharacterized protein</fullName>
    </submittedName>
</protein>
<evidence type="ECO:0000313" key="2">
    <source>
        <dbReference type="Proteomes" id="UP000837857"/>
    </source>
</evidence>
<name>A0ABN8HX07_9NEOP</name>
<accession>A0ABN8HX07</accession>
<proteinExistence type="predicted"/>
<keyword evidence="2" id="KW-1185">Reference proteome</keyword>
<reference evidence="1" key="1">
    <citation type="submission" date="2022-03" db="EMBL/GenBank/DDBJ databases">
        <authorList>
            <person name="Martin H S."/>
        </authorList>
    </citation>
    <scope>NUCLEOTIDE SEQUENCE</scope>
</reference>
<evidence type="ECO:0000313" key="1">
    <source>
        <dbReference type="EMBL" id="CAH2040419.1"/>
    </source>
</evidence>
<dbReference type="EMBL" id="OW152824">
    <property type="protein sequence ID" value="CAH2040419.1"/>
    <property type="molecule type" value="Genomic_DNA"/>
</dbReference>
<gene>
    <name evidence="1" type="ORF">IPOD504_LOCUS2552</name>
</gene>
<feature type="non-terminal residue" evidence="1">
    <location>
        <position position="1"/>
    </location>
</feature>
<dbReference type="Proteomes" id="UP000837857">
    <property type="component" value="Chromosome 12"/>
</dbReference>
<organism evidence="1 2">
    <name type="scientific">Iphiclides podalirius</name>
    <name type="common">scarce swallowtail</name>
    <dbReference type="NCBI Taxonomy" id="110791"/>
    <lineage>
        <taxon>Eukaryota</taxon>
        <taxon>Metazoa</taxon>
        <taxon>Ecdysozoa</taxon>
        <taxon>Arthropoda</taxon>
        <taxon>Hexapoda</taxon>
        <taxon>Insecta</taxon>
        <taxon>Pterygota</taxon>
        <taxon>Neoptera</taxon>
        <taxon>Endopterygota</taxon>
        <taxon>Lepidoptera</taxon>
        <taxon>Glossata</taxon>
        <taxon>Ditrysia</taxon>
        <taxon>Papilionoidea</taxon>
        <taxon>Papilionidae</taxon>
        <taxon>Papilioninae</taxon>
        <taxon>Iphiclides</taxon>
    </lineage>
</organism>
<sequence length="95" mass="10241">MVRFPPHFPRMIYGRAAVANATQLLVHPSLVTVSAPFSRRGLRPRCINNYISVAPRFAGESLAPKTRVFLSGAKRGARGALAISGVRSIEGITPL</sequence>